<accession>A0A9P4JRV3</accession>
<organism evidence="2 3">
    <name type="scientific">Delitschia confertaspora ATCC 74209</name>
    <dbReference type="NCBI Taxonomy" id="1513339"/>
    <lineage>
        <taxon>Eukaryota</taxon>
        <taxon>Fungi</taxon>
        <taxon>Dikarya</taxon>
        <taxon>Ascomycota</taxon>
        <taxon>Pezizomycotina</taxon>
        <taxon>Dothideomycetes</taxon>
        <taxon>Pleosporomycetidae</taxon>
        <taxon>Pleosporales</taxon>
        <taxon>Delitschiaceae</taxon>
        <taxon>Delitschia</taxon>
    </lineage>
</organism>
<evidence type="ECO:0000256" key="1">
    <source>
        <dbReference type="SAM" id="Phobius"/>
    </source>
</evidence>
<keyword evidence="3" id="KW-1185">Reference proteome</keyword>
<sequence>MRYGPQAWYSDLGYLEYLESRAHARLFFPSSSLLFSFLASSLNFTFSFSCIVAFLFYCSLFWPIQPLASSHSLSPTIETNSPTKTVLVSATNVLTQIYSRK</sequence>
<dbReference type="AlphaFoldDB" id="A0A9P4JRV3"/>
<evidence type="ECO:0000313" key="2">
    <source>
        <dbReference type="EMBL" id="KAF2204212.1"/>
    </source>
</evidence>
<protein>
    <submittedName>
        <fullName evidence="2">Uncharacterized protein</fullName>
    </submittedName>
</protein>
<dbReference type="Proteomes" id="UP000799536">
    <property type="component" value="Unassembled WGS sequence"/>
</dbReference>
<keyword evidence="1" id="KW-1133">Transmembrane helix</keyword>
<reference evidence="2" key="1">
    <citation type="journal article" date="2020" name="Stud. Mycol.">
        <title>101 Dothideomycetes genomes: a test case for predicting lifestyles and emergence of pathogens.</title>
        <authorList>
            <person name="Haridas S."/>
            <person name="Albert R."/>
            <person name="Binder M."/>
            <person name="Bloem J."/>
            <person name="Labutti K."/>
            <person name="Salamov A."/>
            <person name="Andreopoulos B."/>
            <person name="Baker S."/>
            <person name="Barry K."/>
            <person name="Bills G."/>
            <person name="Bluhm B."/>
            <person name="Cannon C."/>
            <person name="Castanera R."/>
            <person name="Culley D."/>
            <person name="Daum C."/>
            <person name="Ezra D."/>
            <person name="Gonzalez J."/>
            <person name="Henrissat B."/>
            <person name="Kuo A."/>
            <person name="Liang C."/>
            <person name="Lipzen A."/>
            <person name="Lutzoni F."/>
            <person name="Magnuson J."/>
            <person name="Mondo S."/>
            <person name="Nolan M."/>
            <person name="Ohm R."/>
            <person name="Pangilinan J."/>
            <person name="Park H.-J."/>
            <person name="Ramirez L."/>
            <person name="Alfaro M."/>
            <person name="Sun H."/>
            <person name="Tritt A."/>
            <person name="Yoshinaga Y."/>
            <person name="Zwiers L.-H."/>
            <person name="Turgeon B."/>
            <person name="Goodwin S."/>
            <person name="Spatafora J."/>
            <person name="Crous P."/>
            <person name="Grigoriev I."/>
        </authorList>
    </citation>
    <scope>NUCLEOTIDE SEQUENCE</scope>
    <source>
        <strain evidence="2">ATCC 74209</strain>
    </source>
</reference>
<gene>
    <name evidence="2" type="ORF">GQ43DRAFT_198226</name>
</gene>
<evidence type="ECO:0000313" key="3">
    <source>
        <dbReference type="Proteomes" id="UP000799536"/>
    </source>
</evidence>
<proteinExistence type="predicted"/>
<dbReference type="EMBL" id="ML993882">
    <property type="protein sequence ID" value="KAF2204212.1"/>
    <property type="molecule type" value="Genomic_DNA"/>
</dbReference>
<comment type="caution">
    <text evidence="2">The sequence shown here is derived from an EMBL/GenBank/DDBJ whole genome shotgun (WGS) entry which is preliminary data.</text>
</comment>
<keyword evidence="1" id="KW-0472">Membrane</keyword>
<name>A0A9P4JRV3_9PLEO</name>
<keyword evidence="1" id="KW-0812">Transmembrane</keyword>
<feature type="transmembrane region" description="Helical" evidence="1">
    <location>
        <begin position="33"/>
        <end position="62"/>
    </location>
</feature>